<accession>A0A9W5YGS5</accession>
<dbReference type="RefSeq" id="WP_281817455.1">
    <property type="nucleotide sequence ID" value="NZ_BRLB01000012.1"/>
</dbReference>
<dbReference type="Gene3D" id="3.40.50.300">
    <property type="entry name" value="P-loop containing nucleotide triphosphate hydrolases"/>
    <property type="match status" value="2"/>
</dbReference>
<evidence type="ECO:0000313" key="12">
    <source>
        <dbReference type="Proteomes" id="UP001144256"/>
    </source>
</evidence>
<evidence type="ECO:0000256" key="5">
    <source>
        <dbReference type="ARBA" id="ARBA00022737"/>
    </source>
</evidence>
<dbReference type="InterPro" id="IPR003439">
    <property type="entry name" value="ABC_transporter-like_ATP-bd"/>
</dbReference>
<gene>
    <name evidence="11" type="ORF">SH1V18_33780</name>
</gene>
<feature type="domain" description="ABC transporter" evidence="10">
    <location>
        <begin position="5"/>
        <end position="241"/>
    </location>
</feature>
<dbReference type="InterPro" id="IPR003593">
    <property type="entry name" value="AAA+_ATPase"/>
</dbReference>
<keyword evidence="6" id="KW-0547">Nucleotide-binding</keyword>
<proteinExistence type="predicted"/>
<dbReference type="InterPro" id="IPR027417">
    <property type="entry name" value="P-loop_NTPase"/>
</dbReference>
<dbReference type="InterPro" id="IPR017871">
    <property type="entry name" value="ABC_transporter-like_CS"/>
</dbReference>
<dbReference type="Proteomes" id="UP001144256">
    <property type="component" value="Unassembled WGS sequence"/>
</dbReference>
<dbReference type="SUPFAM" id="SSF52540">
    <property type="entry name" value="P-loop containing nucleoside triphosphate hydrolases"/>
    <property type="match status" value="2"/>
</dbReference>
<dbReference type="Pfam" id="PF00005">
    <property type="entry name" value="ABC_tran"/>
    <property type="match status" value="2"/>
</dbReference>
<dbReference type="GO" id="GO:0016887">
    <property type="term" value="F:ATP hydrolysis activity"/>
    <property type="evidence" value="ECO:0007669"/>
    <property type="project" value="InterPro"/>
</dbReference>
<dbReference type="PROSITE" id="PS50893">
    <property type="entry name" value="ABC_TRANSPORTER_2"/>
    <property type="match status" value="2"/>
</dbReference>
<organism evidence="11 12">
    <name type="scientific">Vallitalea longa</name>
    <dbReference type="NCBI Taxonomy" id="2936439"/>
    <lineage>
        <taxon>Bacteria</taxon>
        <taxon>Bacillati</taxon>
        <taxon>Bacillota</taxon>
        <taxon>Clostridia</taxon>
        <taxon>Lachnospirales</taxon>
        <taxon>Vallitaleaceae</taxon>
        <taxon>Vallitalea</taxon>
    </lineage>
</organism>
<comment type="subcellular location">
    <subcellularLocation>
        <location evidence="1">Cell membrane</location>
        <topology evidence="1">Peripheral membrane protein</topology>
    </subcellularLocation>
</comment>
<evidence type="ECO:0000256" key="6">
    <source>
        <dbReference type="ARBA" id="ARBA00022741"/>
    </source>
</evidence>
<dbReference type="GO" id="GO:0005886">
    <property type="term" value="C:plasma membrane"/>
    <property type="evidence" value="ECO:0007669"/>
    <property type="project" value="UniProtKB-SubCell"/>
</dbReference>
<feature type="domain" description="ABC transporter" evidence="10">
    <location>
        <begin position="256"/>
        <end position="501"/>
    </location>
</feature>
<dbReference type="CDD" id="cd03215">
    <property type="entry name" value="ABC_Carb_Monos_II"/>
    <property type="match status" value="1"/>
</dbReference>
<dbReference type="AlphaFoldDB" id="A0A9W5YGS5"/>
<dbReference type="GO" id="GO:0005524">
    <property type="term" value="F:ATP binding"/>
    <property type="evidence" value="ECO:0007669"/>
    <property type="project" value="UniProtKB-KW"/>
</dbReference>
<dbReference type="InterPro" id="IPR050107">
    <property type="entry name" value="ABC_carbohydrate_import_ATPase"/>
</dbReference>
<evidence type="ECO:0000256" key="2">
    <source>
        <dbReference type="ARBA" id="ARBA00022448"/>
    </source>
</evidence>
<dbReference type="EMBL" id="BRLB01000012">
    <property type="protein sequence ID" value="GKX30898.1"/>
    <property type="molecule type" value="Genomic_DNA"/>
</dbReference>
<dbReference type="SMART" id="SM00382">
    <property type="entry name" value="AAA"/>
    <property type="match status" value="2"/>
</dbReference>
<evidence type="ECO:0000259" key="10">
    <source>
        <dbReference type="PROSITE" id="PS50893"/>
    </source>
</evidence>
<keyword evidence="2" id="KW-0813">Transport</keyword>
<reference evidence="11" key="1">
    <citation type="submission" date="2022-06" db="EMBL/GenBank/DDBJ databases">
        <title>Vallitalea longa sp. nov., an anaerobic bacterium isolated from marine sediment.</title>
        <authorList>
            <person name="Hirano S."/>
            <person name="Terahara T."/>
            <person name="Mori K."/>
            <person name="Hamada M."/>
            <person name="Matsumoto R."/>
            <person name="Kobayashi T."/>
        </authorList>
    </citation>
    <scope>NUCLEOTIDE SEQUENCE</scope>
    <source>
        <strain evidence="11">SH18-1</strain>
    </source>
</reference>
<protein>
    <submittedName>
        <fullName evidence="11">Monosaccharide-transporting ATPase</fullName>
    </submittedName>
</protein>
<evidence type="ECO:0000313" key="11">
    <source>
        <dbReference type="EMBL" id="GKX30898.1"/>
    </source>
</evidence>
<keyword evidence="3" id="KW-1003">Cell membrane</keyword>
<evidence type="ECO:0000256" key="3">
    <source>
        <dbReference type="ARBA" id="ARBA00022475"/>
    </source>
</evidence>
<comment type="caution">
    <text evidence="11">The sequence shown here is derived from an EMBL/GenBank/DDBJ whole genome shotgun (WGS) entry which is preliminary data.</text>
</comment>
<evidence type="ECO:0000256" key="1">
    <source>
        <dbReference type="ARBA" id="ARBA00004202"/>
    </source>
</evidence>
<evidence type="ECO:0000256" key="7">
    <source>
        <dbReference type="ARBA" id="ARBA00022840"/>
    </source>
</evidence>
<dbReference type="PROSITE" id="PS00211">
    <property type="entry name" value="ABC_TRANSPORTER_1"/>
    <property type="match status" value="1"/>
</dbReference>
<keyword evidence="5" id="KW-0677">Repeat</keyword>
<evidence type="ECO:0000256" key="9">
    <source>
        <dbReference type="ARBA" id="ARBA00023136"/>
    </source>
</evidence>
<keyword evidence="8" id="KW-1278">Translocase</keyword>
<evidence type="ECO:0000256" key="4">
    <source>
        <dbReference type="ARBA" id="ARBA00022597"/>
    </source>
</evidence>
<keyword evidence="9" id="KW-0472">Membrane</keyword>
<keyword evidence="7" id="KW-0067">ATP-binding</keyword>
<sequence length="504" mass="56547">MKKIFEISNITKKFPGVIALNQVSFDINIGEVHALVGENGAGKSTLMKILAGIYQPTKGKIFYKGKLMIVSDPKEAQKLGISIIHQEFSLIPYLNAYENIFLGKELRKKNGLLNRKLMKKKSKEMLENINVKIDLDIPVSRLTVAQQQLVEIVKALTENPEVLIMDEPTASLTENETNKFFELIKKLQENNVTMIFISHHMNEIFEICDRYTCLRDGEHINTGCVKDITRKELVKMMVGREIGDNNYPERPHYEQIKNNDVILRAKSLKRGKIVDDISFDLRRGEILGIAGLVGAGRTETIRLLIGADKADSKIINLNGNTIEIKSPNDALKYGIGLVPENRKTQGLILGMTVKDNITFSNLKKSCSNIGLINKKKENKVADDFVKMLSIKTPTINQKVKNLSGGNQQKVVLAKWMNTKCNILIFDEPTRGIDVGAKYEIHKLMRELANEGMCIIMISSELPEIIGVSDRIITVYNGKITGEMIGEDTSQEEVMHYATGGINNE</sequence>
<dbReference type="PANTHER" id="PTHR43790">
    <property type="entry name" value="CARBOHYDRATE TRANSPORT ATP-BINDING PROTEIN MG119-RELATED"/>
    <property type="match status" value="1"/>
</dbReference>
<keyword evidence="12" id="KW-1185">Reference proteome</keyword>
<name>A0A9W5YGS5_9FIRM</name>
<keyword evidence="4" id="KW-0762">Sugar transport</keyword>
<dbReference type="CDD" id="cd03216">
    <property type="entry name" value="ABC_Carb_Monos_I"/>
    <property type="match status" value="1"/>
</dbReference>
<dbReference type="PANTHER" id="PTHR43790:SF3">
    <property type="entry name" value="D-ALLOSE IMPORT ATP-BINDING PROTEIN ALSA-RELATED"/>
    <property type="match status" value="1"/>
</dbReference>
<dbReference type="FunFam" id="3.40.50.300:FF:000127">
    <property type="entry name" value="Ribose import ATP-binding protein RbsA"/>
    <property type="match status" value="1"/>
</dbReference>
<evidence type="ECO:0000256" key="8">
    <source>
        <dbReference type="ARBA" id="ARBA00022967"/>
    </source>
</evidence>